<dbReference type="Pfam" id="PF00132">
    <property type="entry name" value="Hexapep"/>
    <property type="match status" value="1"/>
</dbReference>
<dbReference type="SUPFAM" id="SSF51161">
    <property type="entry name" value="Trimeric LpxA-like enzymes"/>
    <property type="match status" value="1"/>
</dbReference>
<dbReference type="AlphaFoldDB" id="A0AAI9DND2"/>
<dbReference type="RefSeq" id="WP_048288556.1">
    <property type="nucleotide sequence ID" value="NZ_CACVCI010000001.1"/>
</dbReference>
<comment type="similarity">
    <text evidence="1">Belongs to the transferase hexapeptide repeat family.</text>
</comment>
<organism evidence="4">
    <name type="scientific">Pluralibacter gergoviae</name>
    <name type="common">Enterobacter gergoviae</name>
    <dbReference type="NCBI Taxonomy" id="61647"/>
    <lineage>
        <taxon>Bacteria</taxon>
        <taxon>Pseudomonadati</taxon>
        <taxon>Pseudomonadota</taxon>
        <taxon>Gammaproteobacteria</taxon>
        <taxon>Enterobacterales</taxon>
        <taxon>Enterobacteriaceae</taxon>
        <taxon>Pluralibacter</taxon>
    </lineage>
</organism>
<dbReference type="GO" id="GO:0016746">
    <property type="term" value="F:acyltransferase activity"/>
    <property type="evidence" value="ECO:0007669"/>
    <property type="project" value="UniProtKB-KW"/>
</dbReference>
<evidence type="ECO:0000256" key="1">
    <source>
        <dbReference type="ARBA" id="ARBA00007274"/>
    </source>
</evidence>
<protein>
    <submittedName>
        <fullName evidence="4">Serine acetyltransferase</fullName>
    </submittedName>
</protein>
<dbReference type="EMBL" id="ABLOKC030000020">
    <property type="protein sequence ID" value="EML1472743.1"/>
    <property type="molecule type" value="Genomic_DNA"/>
</dbReference>
<name>A0AAI9DND2_PLUGE</name>
<proteinExistence type="inferred from homology"/>
<dbReference type="PANTHER" id="PTHR42811">
    <property type="entry name" value="SERINE ACETYLTRANSFERASE"/>
    <property type="match status" value="1"/>
</dbReference>
<comment type="caution">
    <text evidence="4">The sequence shown here is derived from an EMBL/GenBank/DDBJ whole genome shotgun (WGS) entry which is preliminary data.</text>
</comment>
<sequence length="191" mass="22024">MDMQFLKECLLVEVIGGKDKTFSWPRAVRHAWRQPRRRFIFWWRIASYMYHSKNRFLKRLASRINRNLFYKYNAEIELGLTVAPGFYIGHFCGVVITRNATIGRNFEVRQNTTIGLKSSNDDRIVIGDNVSVGAHSCIIAEDITIGDNVVIGAFSFINKDIPENTIYYTKRESVLVERGESELSRGSPQKI</sequence>
<dbReference type="Gene3D" id="2.160.10.10">
    <property type="entry name" value="Hexapeptide repeat proteins"/>
    <property type="match status" value="1"/>
</dbReference>
<dbReference type="CDD" id="cd03354">
    <property type="entry name" value="LbH_SAT"/>
    <property type="match status" value="1"/>
</dbReference>
<evidence type="ECO:0000256" key="2">
    <source>
        <dbReference type="ARBA" id="ARBA00022679"/>
    </source>
</evidence>
<dbReference type="InterPro" id="IPR045304">
    <property type="entry name" value="LbH_SAT"/>
</dbReference>
<accession>A0AAI9DND2</accession>
<dbReference type="InterPro" id="IPR011004">
    <property type="entry name" value="Trimer_LpxA-like_sf"/>
</dbReference>
<dbReference type="InterPro" id="IPR001451">
    <property type="entry name" value="Hexapep"/>
</dbReference>
<keyword evidence="2" id="KW-0808">Transferase</keyword>
<keyword evidence="3" id="KW-0012">Acyltransferase</keyword>
<gene>
    <name evidence="4" type="ORF">QEG54_003517</name>
</gene>
<evidence type="ECO:0000256" key="3">
    <source>
        <dbReference type="ARBA" id="ARBA00023315"/>
    </source>
</evidence>
<evidence type="ECO:0000313" key="4">
    <source>
        <dbReference type="EMBL" id="EML1472743.1"/>
    </source>
</evidence>
<reference evidence="4" key="1">
    <citation type="submission" date="2024-02" db="EMBL/GenBank/DDBJ databases">
        <authorList>
            <consortium name="Clinical and Environmental Microbiology Branch: Whole genome sequencing antimicrobial resistance pathogens in the healthcare setting"/>
        </authorList>
    </citation>
    <scope>NUCLEOTIDE SEQUENCE</scope>
    <source>
        <strain evidence="4">2021DK-00143</strain>
    </source>
</reference>